<sequence>MVNLMRFSCTGGTAVKSFALLGFKEGLVANITLTDKLGAEPGFIRKGSAKLLRKNIMKEIQGCGGHELTVFQGKTTVYNKYGTITEDVPPDDNSYKMQYINQMILDTGAEWQQKTMNVLSKNTIYLFAKGSYYE</sequence>
<accession>A0A0A3IL58</accession>
<reference evidence="1 2" key="1">
    <citation type="submission" date="2014-02" db="EMBL/GenBank/DDBJ databases">
        <title>Draft genome sequence of Lysinibacillus odysseyi NBRC 100172.</title>
        <authorList>
            <person name="Zhang F."/>
            <person name="Wang G."/>
            <person name="Zhang L."/>
        </authorList>
    </citation>
    <scope>NUCLEOTIDE SEQUENCE [LARGE SCALE GENOMIC DNA]</scope>
    <source>
        <strain evidence="1 2">NBRC 100172</strain>
    </source>
</reference>
<evidence type="ECO:0000313" key="2">
    <source>
        <dbReference type="Proteomes" id="UP000030437"/>
    </source>
</evidence>
<keyword evidence="2" id="KW-1185">Reference proteome</keyword>
<protein>
    <submittedName>
        <fullName evidence="1">Uncharacterized protein</fullName>
    </submittedName>
</protein>
<gene>
    <name evidence="1" type="ORF">CD32_09840</name>
</gene>
<comment type="caution">
    <text evidence="1">The sequence shown here is derived from an EMBL/GenBank/DDBJ whole genome shotgun (WGS) entry which is preliminary data.</text>
</comment>
<name>A0A0A3IL58_9BACI</name>
<evidence type="ECO:0000313" key="1">
    <source>
        <dbReference type="EMBL" id="KGR85506.1"/>
    </source>
</evidence>
<dbReference type="RefSeq" id="WP_036153980.1">
    <property type="nucleotide sequence ID" value="NZ_AVCX01000007.1"/>
</dbReference>
<dbReference type="Proteomes" id="UP000030437">
    <property type="component" value="Unassembled WGS sequence"/>
</dbReference>
<dbReference type="EMBL" id="JPVP01000054">
    <property type="protein sequence ID" value="KGR85506.1"/>
    <property type="molecule type" value="Genomic_DNA"/>
</dbReference>
<dbReference type="AlphaFoldDB" id="A0A0A3IL58"/>
<proteinExistence type="predicted"/>
<organism evidence="1 2">
    <name type="scientific">Lysinibacillus odysseyi 34hs-1 = NBRC 100172</name>
    <dbReference type="NCBI Taxonomy" id="1220589"/>
    <lineage>
        <taxon>Bacteria</taxon>
        <taxon>Bacillati</taxon>
        <taxon>Bacillota</taxon>
        <taxon>Bacilli</taxon>
        <taxon>Bacillales</taxon>
        <taxon>Bacillaceae</taxon>
        <taxon>Lysinibacillus</taxon>
    </lineage>
</organism>